<reference evidence="1 2" key="1">
    <citation type="submission" date="2015-11" db="EMBL/GenBank/DDBJ databases">
        <title>Genome sequences of Lysobacter enzymogenes strain C3 and Lysobacter antibioticus ATCC 29479.</title>
        <authorList>
            <person name="Kobayashi D.Y."/>
        </authorList>
    </citation>
    <scope>NUCLEOTIDE SEQUENCE [LARGE SCALE GENOMIC DNA]</scope>
    <source>
        <strain evidence="1 2">C3</strain>
    </source>
</reference>
<gene>
    <name evidence="1" type="ORF">GLE_3333</name>
</gene>
<dbReference type="STRING" id="69.GLE_3333"/>
<organism evidence="1 2">
    <name type="scientific">Lysobacter enzymogenes</name>
    <dbReference type="NCBI Taxonomy" id="69"/>
    <lineage>
        <taxon>Bacteria</taxon>
        <taxon>Pseudomonadati</taxon>
        <taxon>Pseudomonadota</taxon>
        <taxon>Gammaproteobacteria</taxon>
        <taxon>Lysobacterales</taxon>
        <taxon>Lysobacteraceae</taxon>
        <taxon>Lysobacter</taxon>
    </lineage>
</organism>
<dbReference type="Pfam" id="PF09937">
    <property type="entry name" value="DUF2169"/>
    <property type="match status" value="1"/>
</dbReference>
<evidence type="ECO:0000313" key="2">
    <source>
        <dbReference type="Proteomes" id="UP000061569"/>
    </source>
</evidence>
<dbReference type="InterPro" id="IPR018683">
    <property type="entry name" value="DUF2169"/>
</dbReference>
<sequence>MELINGTGYDAAATEAVDHHGRAHLLVVLKASFALPDDDAGLPVALERQRGLLDTDLFEGEPGLSSPLIEADFCLRKSRCDVLFVGSAHAPGNAPATRLEVGLRVGSLDKRLIVHGDRRWTRRFGFGTPTPSRPQPFRSMPLTWSRAFGGTWAGDGEREEPTVCSRNPVGCGYAPRRRRSRILGTAVPNLEAPGRRVRKATGAYEPAGLGPLGRSWEPRAKLAGTYDQAWLDQVFPRLPQDFDEAFFQCAPPDQRIAFPRGGERLELLNLTPGGGRRAFCLPSDLDLPMAAILAPSRAIVTLSPVVDTLVVDGDNGSFDLVWRASLPLKRSLREIGTLGIGKVCKSWWKSRVFGTSDCGCGGKETDEEDLAPVTQALADVAAPGKEAAP</sequence>
<protein>
    <submittedName>
        <fullName evidence="1">Uncharacterized protein</fullName>
    </submittedName>
</protein>
<dbReference type="PATRIC" id="fig|69.6.peg.3283"/>
<evidence type="ECO:0000313" key="1">
    <source>
        <dbReference type="EMBL" id="ALN58679.1"/>
    </source>
</evidence>
<dbReference type="KEGG" id="lez:GLE_3333"/>
<dbReference type="Proteomes" id="UP000061569">
    <property type="component" value="Chromosome"/>
</dbReference>
<dbReference type="OrthoDB" id="237820at2"/>
<dbReference type="EMBL" id="CP013140">
    <property type="protein sequence ID" value="ALN58679.1"/>
    <property type="molecule type" value="Genomic_DNA"/>
</dbReference>
<dbReference type="AlphaFoldDB" id="A0A0S2DJ71"/>
<name>A0A0S2DJ71_LYSEN</name>
<accession>A0A0S2DJ71</accession>
<proteinExistence type="predicted"/>